<keyword evidence="8" id="KW-1185">Reference proteome</keyword>
<evidence type="ECO:0000256" key="4">
    <source>
        <dbReference type="ARBA" id="ARBA00022679"/>
    </source>
</evidence>
<keyword evidence="4" id="KW-0808">Transferase</keyword>
<dbReference type="Ensembl" id="ENSMGAT00000034377.1">
    <property type="protein sequence ID" value="ENSMGAP00000030951.1"/>
    <property type="gene ID" value="ENSMGAG00000021004.1"/>
</dbReference>
<evidence type="ECO:0000256" key="1">
    <source>
        <dbReference type="ARBA" id="ARBA00000001"/>
    </source>
</evidence>
<evidence type="ECO:0000313" key="8">
    <source>
        <dbReference type="Proteomes" id="UP000001645"/>
    </source>
</evidence>
<sequence>MSPHCPHVTPFLLSLPCPLVPHPHITPLSPCHPIVPMSSHCPHVHPIVPMSPIPMSPHYPRVTPVSMSPLPMSPPSPRDPIVPMSPLSLCHPSPCHPSPCHPIVPMSPLSLCHPIVPMSPFPMSPHCPHVTPVSLSPIPMSPRCPHVTPLSPCHPLPVTPLSPCHPQHITDHLSALRAGWQLDLDTFSAPTPRGTVTFSNLVATLSPSAPRRLALACHYDTKVLASPGAAAFIGATDSAVPCAMLMEVAAALDGPLRNAKEGVGGCWDPRPPALPSP</sequence>
<evidence type="ECO:0000256" key="3">
    <source>
        <dbReference type="ARBA" id="ARBA00012012"/>
    </source>
</evidence>
<dbReference type="PANTHER" id="PTHR12283">
    <property type="entry name" value="GLUTAMINYL-PEPTIDE CYCLOTRANSFERASE"/>
    <property type="match status" value="1"/>
</dbReference>
<dbReference type="AlphaFoldDB" id="A0A803YGQ4"/>
<dbReference type="InParanoid" id="A0A803YGQ4"/>
<dbReference type="GO" id="GO:0016603">
    <property type="term" value="F:glutaminyl-peptide cyclotransferase activity"/>
    <property type="evidence" value="ECO:0007669"/>
    <property type="project" value="UniProtKB-EC"/>
</dbReference>
<evidence type="ECO:0000256" key="5">
    <source>
        <dbReference type="ARBA" id="ARBA00023315"/>
    </source>
</evidence>
<name>A0A803YGQ4_MELGA</name>
<reference evidence="7" key="2">
    <citation type="submission" date="2025-08" db="UniProtKB">
        <authorList>
            <consortium name="Ensembl"/>
        </authorList>
    </citation>
    <scope>IDENTIFICATION</scope>
</reference>
<dbReference type="SUPFAM" id="SSF53187">
    <property type="entry name" value="Zn-dependent exopeptidases"/>
    <property type="match status" value="1"/>
</dbReference>
<feature type="domain" description="Peptidase M28" evidence="6">
    <location>
        <begin position="200"/>
        <end position="254"/>
    </location>
</feature>
<dbReference type="GeneTree" id="ENSGT00390000003107"/>
<reference evidence="7" key="1">
    <citation type="journal article" date="2010" name="PLoS Biol.">
        <title>Multi-platform next-generation sequencing of the domestic turkey (Meleagris gallopavo): genome assembly and analysis.</title>
        <authorList>
            <person name="Dalloul R.A."/>
            <person name="Long J.A."/>
            <person name="Zimin A.V."/>
            <person name="Aslam L."/>
            <person name="Beal K."/>
            <person name="Blomberg L.A."/>
            <person name="Bouffard P."/>
            <person name="Burt D.W."/>
            <person name="Crasta O."/>
            <person name="Crooijmans R.P."/>
            <person name="Cooper K."/>
            <person name="Coulombe R.A."/>
            <person name="De S."/>
            <person name="Delany M.E."/>
            <person name="Dodgson J.B."/>
            <person name="Dong J.J."/>
            <person name="Evans C."/>
            <person name="Frederickson K.M."/>
            <person name="Flicek P."/>
            <person name="Florea L."/>
            <person name="Folkerts O."/>
            <person name="Groenen M.A."/>
            <person name="Harkins T.T."/>
            <person name="Herrero J."/>
            <person name="Hoffmann S."/>
            <person name="Megens H.J."/>
            <person name="Jiang A."/>
            <person name="de Jong P."/>
            <person name="Kaiser P."/>
            <person name="Kim H."/>
            <person name="Kim K.W."/>
            <person name="Kim S."/>
            <person name="Langenberger D."/>
            <person name="Lee M.K."/>
            <person name="Lee T."/>
            <person name="Mane S."/>
            <person name="Marcais G."/>
            <person name="Marz M."/>
            <person name="McElroy A.P."/>
            <person name="Modise T."/>
            <person name="Nefedov M."/>
            <person name="Notredame C."/>
            <person name="Paton I.R."/>
            <person name="Payne W.S."/>
            <person name="Pertea G."/>
            <person name="Prickett D."/>
            <person name="Puiu D."/>
            <person name="Qioa D."/>
            <person name="Raineri E."/>
            <person name="Ruffier M."/>
            <person name="Salzberg S.L."/>
            <person name="Schatz M.C."/>
            <person name="Scheuring C."/>
            <person name="Schmidt C.J."/>
            <person name="Schroeder S."/>
            <person name="Searle S.M."/>
            <person name="Smith E.J."/>
            <person name="Smith J."/>
            <person name="Sonstegard T.S."/>
            <person name="Stadler P.F."/>
            <person name="Tafer H."/>
            <person name="Tu Z.J."/>
            <person name="Van Tassell C.P."/>
            <person name="Vilella A.J."/>
            <person name="Williams K.P."/>
            <person name="Yorke J.A."/>
            <person name="Zhang L."/>
            <person name="Zhang H.B."/>
            <person name="Zhang X."/>
            <person name="Zhang Y."/>
            <person name="Reed K.M."/>
        </authorList>
    </citation>
    <scope>NUCLEOTIDE SEQUENCE [LARGE SCALE GENOMIC DNA]</scope>
</reference>
<evidence type="ECO:0000313" key="7">
    <source>
        <dbReference type="Ensembl" id="ENSMGAP00000030951.1"/>
    </source>
</evidence>
<keyword evidence="5" id="KW-0012">Acyltransferase</keyword>
<comment type="catalytic activity">
    <reaction evidence="1">
        <text>N-terminal L-glutaminyl-[peptide] = N-terminal 5-oxo-L-prolyl-[peptide] + NH4(+)</text>
        <dbReference type="Rhea" id="RHEA:23652"/>
        <dbReference type="Rhea" id="RHEA-COMP:11736"/>
        <dbReference type="Rhea" id="RHEA-COMP:11846"/>
        <dbReference type="ChEBI" id="CHEBI:28938"/>
        <dbReference type="ChEBI" id="CHEBI:64722"/>
        <dbReference type="ChEBI" id="CHEBI:87215"/>
        <dbReference type="EC" id="2.3.2.5"/>
    </reaction>
</comment>
<dbReference type="GO" id="GO:0008270">
    <property type="term" value="F:zinc ion binding"/>
    <property type="evidence" value="ECO:0007669"/>
    <property type="project" value="TreeGrafter"/>
</dbReference>
<comment type="similarity">
    <text evidence="2">Belongs to the glutaminyl-peptide cyclotransferase family.</text>
</comment>
<proteinExistence type="inferred from homology"/>
<accession>A0A803YGQ4</accession>
<dbReference type="Pfam" id="PF04389">
    <property type="entry name" value="Peptidase_M28"/>
    <property type="match status" value="1"/>
</dbReference>
<evidence type="ECO:0000259" key="6">
    <source>
        <dbReference type="Pfam" id="PF04389"/>
    </source>
</evidence>
<dbReference type="InterPro" id="IPR007484">
    <property type="entry name" value="Peptidase_M28"/>
</dbReference>
<dbReference type="InterPro" id="IPR040234">
    <property type="entry name" value="QC/QCL"/>
</dbReference>
<dbReference type="Gene3D" id="3.40.630.10">
    <property type="entry name" value="Zn peptidases"/>
    <property type="match status" value="1"/>
</dbReference>
<reference evidence="7" key="3">
    <citation type="submission" date="2025-09" db="UniProtKB">
        <authorList>
            <consortium name="Ensembl"/>
        </authorList>
    </citation>
    <scope>IDENTIFICATION</scope>
</reference>
<protein>
    <recommendedName>
        <fullName evidence="3">glutaminyl-peptide cyclotransferase</fullName>
        <ecNumber evidence="3">2.3.2.5</ecNumber>
    </recommendedName>
</protein>
<organism evidence="7 8">
    <name type="scientific">Meleagris gallopavo</name>
    <name type="common">Wild turkey</name>
    <dbReference type="NCBI Taxonomy" id="9103"/>
    <lineage>
        <taxon>Eukaryota</taxon>
        <taxon>Metazoa</taxon>
        <taxon>Chordata</taxon>
        <taxon>Craniata</taxon>
        <taxon>Vertebrata</taxon>
        <taxon>Euteleostomi</taxon>
        <taxon>Archelosauria</taxon>
        <taxon>Archosauria</taxon>
        <taxon>Dinosauria</taxon>
        <taxon>Saurischia</taxon>
        <taxon>Theropoda</taxon>
        <taxon>Coelurosauria</taxon>
        <taxon>Aves</taxon>
        <taxon>Neognathae</taxon>
        <taxon>Galloanserae</taxon>
        <taxon>Galliformes</taxon>
        <taxon>Phasianidae</taxon>
        <taxon>Meleagridinae</taxon>
        <taxon>Meleagris</taxon>
    </lineage>
</organism>
<dbReference type="Proteomes" id="UP000001645">
    <property type="component" value="Unplaced"/>
</dbReference>
<dbReference type="EC" id="2.3.2.5" evidence="3"/>
<dbReference type="PANTHER" id="PTHR12283:SF3">
    <property type="entry name" value="GLUTAMINYL-PEPTIDE CYCLOTRANSFERASE-LIKE PROTEIN"/>
    <property type="match status" value="1"/>
</dbReference>
<evidence type="ECO:0000256" key="2">
    <source>
        <dbReference type="ARBA" id="ARBA00006014"/>
    </source>
</evidence>